<organism evidence="2 3">
    <name type="scientific">Cytobacillus spartinae</name>
    <dbReference type="NCBI Taxonomy" id="3299023"/>
    <lineage>
        <taxon>Bacteria</taxon>
        <taxon>Bacillati</taxon>
        <taxon>Bacillota</taxon>
        <taxon>Bacilli</taxon>
        <taxon>Bacillales</taxon>
        <taxon>Bacillaceae</taxon>
        <taxon>Cytobacillus</taxon>
    </lineage>
</organism>
<sequence>MNAAVALPLHSTKTTNPQVKTRKRRKATPTVKTLIELGWVSASVDGEVLFLKHVMKEESKGRTVLQILSSPTCGTALYSMKPSELLIREVCVGSLHNRMLKLTCDEVDVVEYSGNLGISVEEIGRAVFLDTLLERGYITPDELKYFSLNEHERETLMNECPHILFEVL</sequence>
<feature type="region of interest" description="Disordered" evidence="1">
    <location>
        <begin position="1"/>
        <end position="25"/>
    </location>
</feature>
<gene>
    <name evidence="2" type="ORF">ACFYKX_10140</name>
</gene>
<protein>
    <submittedName>
        <fullName evidence="2">Uncharacterized protein</fullName>
    </submittedName>
</protein>
<dbReference type="Proteomes" id="UP001601059">
    <property type="component" value="Unassembled WGS sequence"/>
</dbReference>
<evidence type="ECO:0000256" key="1">
    <source>
        <dbReference type="SAM" id="MobiDB-lite"/>
    </source>
</evidence>
<evidence type="ECO:0000313" key="3">
    <source>
        <dbReference type="Proteomes" id="UP001601059"/>
    </source>
</evidence>
<name>A0ABW6K9Y7_9BACI</name>
<dbReference type="EMBL" id="JBIACK010000004">
    <property type="protein sequence ID" value="MFE8700976.1"/>
    <property type="molecule type" value="Genomic_DNA"/>
</dbReference>
<evidence type="ECO:0000313" key="2">
    <source>
        <dbReference type="EMBL" id="MFE8700976.1"/>
    </source>
</evidence>
<dbReference type="RefSeq" id="WP_389360686.1">
    <property type="nucleotide sequence ID" value="NZ_JBIACK010000004.1"/>
</dbReference>
<comment type="caution">
    <text evidence="2">The sequence shown here is derived from an EMBL/GenBank/DDBJ whole genome shotgun (WGS) entry which is preliminary data.</text>
</comment>
<reference evidence="2 3" key="1">
    <citation type="submission" date="2024-08" db="EMBL/GenBank/DDBJ databases">
        <title>Two novel Cytobacillus novel species.</title>
        <authorList>
            <person name="Liu G."/>
        </authorList>
    </citation>
    <scope>NUCLEOTIDE SEQUENCE [LARGE SCALE GENOMIC DNA]</scope>
    <source>
        <strain evidence="2 3">FJAT-54145</strain>
    </source>
</reference>
<proteinExistence type="predicted"/>
<accession>A0ABW6K9Y7</accession>
<keyword evidence="3" id="KW-1185">Reference proteome</keyword>